<dbReference type="EMBL" id="FSRA01000002">
    <property type="protein sequence ID" value="SIO54140.1"/>
    <property type="molecule type" value="Genomic_DNA"/>
</dbReference>
<dbReference type="Proteomes" id="UP000185003">
    <property type="component" value="Unassembled WGS sequence"/>
</dbReference>
<keyword evidence="1" id="KW-0732">Signal</keyword>
<reference evidence="2 3" key="1">
    <citation type="submission" date="2016-11" db="EMBL/GenBank/DDBJ databases">
        <authorList>
            <person name="Jaros S."/>
            <person name="Januszkiewicz K."/>
            <person name="Wedrychowicz H."/>
        </authorList>
    </citation>
    <scope>NUCLEOTIDE SEQUENCE [LARGE SCALE GENOMIC DNA]</scope>
    <source>
        <strain evidence="2 3">DSM 24787</strain>
    </source>
</reference>
<accession>A0A1N6KC64</accession>
<organism evidence="2 3">
    <name type="scientific">Chitinophaga niabensis</name>
    <dbReference type="NCBI Taxonomy" id="536979"/>
    <lineage>
        <taxon>Bacteria</taxon>
        <taxon>Pseudomonadati</taxon>
        <taxon>Bacteroidota</taxon>
        <taxon>Chitinophagia</taxon>
        <taxon>Chitinophagales</taxon>
        <taxon>Chitinophagaceae</taxon>
        <taxon>Chitinophaga</taxon>
    </lineage>
</organism>
<sequence>MKRAALLLMLPLCLGLSVMAQTDSTAHSTAGTDSTEAPSRKHRLRNLPYNKNIIKTNLSSIALNNYGLTYERMIARKISASLGYRFMPKTYLAKTALTEKVMDYFEDGDGEITQQLDKLQMSGNAITAEIRFYTGRRAGAKGFYAGVYGRYASFKYDYPYDFELPTEKRLVPLTGKSSGIGGGIILGGQFNLHKHVIVDLFIIGGHYGNLSGKVEGLTDLSDLDEQQRADLKDDVESLIEIGGKKNITAEVRNDGLRADVKMPFVGVRGLGLTIGISF</sequence>
<evidence type="ECO:0000256" key="1">
    <source>
        <dbReference type="SAM" id="SignalP"/>
    </source>
</evidence>
<gene>
    <name evidence="2" type="ORF">SAMN04488055_5546</name>
</gene>
<evidence type="ECO:0000313" key="2">
    <source>
        <dbReference type="EMBL" id="SIO54140.1"/>
    </source>
</evidence>
<protein>
    <recommendedName>
        <fullName evidence="4">DUF3575 domain-containing protein</fullName>
    </recommendedName>
</protein>
<feature type="chain" id="PRO_5012094020" description="DUF3575 domain-containing protein" evidence="1">
    <location>
        <begin position="21"/>
        <end position="278"/>
    </location>
</feature>
<evidence type="ECO:0000313" key="3">
    <source>
        <dbReference type="Proteomes" id="UP000185003"/>
    </source>
</evidence>
<name>A0A1N6KC64_9BACT</name>
<dbReference type="AlphaFoldDB" id="A0A1N6KC64"/>
<dbReference type="OrthoDB" id="1118958at2"/>
<evidence type="ECO:0008006" key="4">
    <source>
        <dbReference type="Google" id="ProtNLM"/>
    </source>
</evidence>
<feature type="signal peptide" evidence="1">
    <location>
        <begin position="1"/>
        <end position="20"/>
    </location>
</feature>
<proteinExistence type="predicted"/>
<dbReference type="STRING" id="536979.SAMN04488055_5546"/>
<keyword evidence="3" id="KW-1185">Reference proteome</keyword>
<dbReference type="RefSeq" id="WP_084185860.1">
    <property type="nucleotide sequence ID" value="NZ_FSRA01000002.1"/>
</dbReference>